<dbReference type="AlphaFoldDB" id="F1LHI3"/>
<dbReference type="PANTHER" id="PTHR10715:SF0">
    <property type="entry name" value="LARGE RIBOSOMAL SUBUNIT PROTEIN EL6"/>
    <property type="match status" value="1"/>
</dbReference>
<keyword evidence="1" id="KW-0687">Ribonucleoprotein</keyword>
<sequence>MPPPTELIFFLRRHNGLLIVFLKHEETSDVLHEIGPLKIYSTPLLLFAQAFVIYSMTMIDGSGVIIPEHIDDAYLILMISDNAPNTGDASIFSHSTAEYTVSEHTNADLKEDDTPPLAAIKNHPEHKFLFMYMG</sequence>
<protein>
    <submittedName>
        <fullName evidence="1">60S ribosomal protein L6</fullName>
    </submittedName>
</protein>
<proteinExistence type="evidence at transcript level"/>
<dbReference type="GO" id="GO:0002181">
    <property type="term" value="P:cytoplasmic translation"/>
    <property type="evidence" value="ECO:0007669"/>
    <property type="project" value="TreeGrafter"/>
</dbReference>
<reference evidence="1" key="1">
    <citation type="journal article" date="2011" name="Genome Res.">
        <title>Deep small RNA sequencing from the nematode Ascaris reveals conservation, functional diversification, and novel developmental profiles.</title>
        <authorList>
            <person name="Wang J."/>
            <person name="Czech B."/>
            <person name="Crunk A."/>
            <person name="Wallace A."/>
            <person name="Mitreva M."/>
            <person name="Hannon G.J."/>
            <person name="Davis R.E."/>
        </authorList>
    </citation>
    <scope>NUCLEOTIDE SEQUENCE</scope>
</reference>
<dbReference type="PANTHER" id="PTHR10715">
    <property type="entry name" value="60S RIBOSOMAL PROTEIN L6"/>
    <property type="match status" value="1"/>
</dbReference>
<dbReference type="GO" id="GO:0000027">
    <property type="term" value="P:ribosomal large subunit assembly"/>
    <property type="evidence" value="ECO:0007669"/>
    <property type="project" value="TreeGrafter"/>
</dbReference>
<name>F1LHI3_ASCSU</name>
<dbReference type="GO" id="GO:0003723">
    <property type="term" value="F:RNA binding"/>
    <property type="evidence" value="ECO:0007669"/>
    <property type="project" value="TreeGrafter"/>
</dbReference>
<evidence type="ECO:0000313" key="1">
    <source>
        <dbReference type="EMBL" id="ADY49587.1"/>
    </source>
</evidence>
<organism evidence="1">
    <name type="scientific">Ascaris suum</name>
    <name type="common">Pig roundworm</name>
    <name type="synonym">Ascaris lumbricoides</name>
    <dbReference type="NCBI Taxonomy" id="6253"/>
    <lineage>
        <taxon>Eukaryota</taxon>
        <taxon>Metazoa</taxon>
        <taxon>Ecdysozoa</taxon>
        <taxon>Nematoda</taxon>
        <taxon>Chromadorea</taxon>
        <taxon>Rhabditida</taxon>
        <taxon>Spirurina</taxon>
        <taxon>Ascaridomorpha</taxon>
        <taxon>Ascaridoidea</taxon>
        <taxon>Ascarididae</taxon>
        <taxon>Ascaris</taxon>
    </lineage>
</organism>
<dbReference type="Pfam" id="PF01159">
    <property type="entry name" value="Ribosomal_L6e"/>
    <property type="match status" value="1"/>
</dbReference>
<dbReference type="GO" id="GO:0003735">
    <property type="term" value="F:structural constituent of ribosome"/>
    <property type="evidence" value="ECO:0007669"/>
    <property type="project" value="InterPro"/>
</dbReference>
<dbReference type="EMBL" id="JI222848">
    <property type="protein sequence ID" value="ADY49587.1"/>
    <property type="molecule type" value="mRNA"/>
</dbReference>
<keyword evidence="1" id="KW-0689">Ribosomal protein</keyword>
<accession>F1LHI3</accession>
<feature type="non-terminal residue" evidence="1">
    <location>
        <position position="134"/>
    </location>
</feature>
<dbReference type="InterPro" id="IPR000915">
    <property type="entry name" value="60S_ribosomal_eL6"/>
</dbReference>
<dbReference type="GO" id="GO:0022625">
    <property type="term" value="C:cytosolic large ribosomal subunit"/>
    <property type="evidence" value="ECO:0007669"/>
    <property type="project" value="TreeGrafter"/>
</dbReference>